<organism evidence="4 5">
    <name type="scientific">[Clostridium] fimetarium</name>
    <dbReference type="NCBI Taxonomy" id="99656"/>
    <lineage>
        <taxon>Bacteria</taxon>
        <taxon>Bacillati</taxon>
        <taxon>Bacillota</taxon>
        <taxon>Clostridia</taxon>
        <taxon>Lachnospirales</taxon>
        <taxon>Lachnospiraceae</taxon>
    </lineage>
</organism>
<dbReference type="STRING" id="99656.SAMN05421659_10661"/>
<dbReference type="SUPFAM" id="SSF51395">
    <property type="entry name" value="FMN-linked oxidoreductases"/>
    <property type="match status" value="1"/>
</dbReference>
<dbReference type="PANTHER" id="PTHR43656:SF2">
    <property type="entry name" value="BINDING OXIDOREDUCTASE, PUTATIVE (AFU_ORTHOLOGUE AFUA_2G08260)-RELATED"/>
    <property type="match status" value="1"/>
</dbReference>
<sequence length="100" mass="11020">MIPKALTLKEIKDIVHAFASAARRVKEAGFDGVEIHSAHGYLLNQFFSPLTNKRTDEYGGDLSNRINIHLEVIKSVLEAVGEHFPILLRLGACDYINGGS</sequence>
<evidence type="ECO:0000256" key="2">
    <source>
        <dbReference type="ARBA" id="ARBA00023002"/>
    </source>
</evidence>
<dbReference type="GO" id="GO:0016491">
    <property type="term" value="F:oxidoreductase activity"/>
    <property type="evidence" value="ECO:0007669"/>
    <property type="project" value="UniProtKB-KW"/>
</dbReference>
<keyword evidence="2" id="KW-0560">Oxidoreductase</keyword>
<protein>
    <submittedName>
        <fullName evidence="4">NADH:flavin oxidoreductase / NADH oxidase family protein</fullName>
    </submittedName>
</protein>
<dbReference type="PANTHER" id="PTHR43656">
    <property type="entry name" value="BINDING OXIDOREDUCTASE, PUTATIVE (AFU_ORTHOLOGUE AFUA_2G08260)-RELATED"/>
    <property type="match status" value="1"/>
</dbReference>
<reference evidence="4 5" key="1">
    <citation type="submission" date="2016-10" db="EMBL/GenBank/DDBJ databases">
        <authorList>
            <person name="de Groot N.N."/>
        </authorList>
    </citation>
    <scope>NUCLEOTIDE SEQUENCE [LARGE SCALE GENOMIC DNA]</scope>
    <source>
        <strain evidence="4 5">DSM 9179</strain>
    </source>
</reference>
<keyword evidence="5" id="KW-1185">Reference proteome</keyword>
<evidence type="ECO:0000313" key="4">
    <source>
        <dbReference type="EMBL" id="SEW18642.1"/>
    </source>
</evidence>
<proteinExistence type="predicted"/>
<dbReference type="Pfam" id="PF00724">
    <property type="entry name" value="Oxidored_FMN"/>
    <property type="match status" value="1"/>
</dbReference>
<dbReference type="EMBL" id="FOJI01000006">
    <property type="protein sequence ID" value="SEW18642.1"/>
    <property type="molecule type" value="Genomic_DNA"/>
</dbReference>
<dbReference type="Proteomes" id="UP000199701">
    <property type="component" value="Unassembled WGS sequence"/>
</dbReference>
<dbReference type="InterPro" id="IPR051799">
    <property type="entry name" value="NADH_flavin_oxidoreductase"/>
</dbReference>
<keyword evidence="1" id="KW-0285">Flavoprotein</keyword>
<dbReference type="RefSeq" id="WP_330385968.1">
    <property type="nucleotide sequence ID" value="NZ_FOJI01000006.1"/>
</dbReference>
<dbReference type="InterPro" id="IPR001155">
    <property type="entry name" value="OxRdtase_FMN_N"/>
</dbReference>
<gene>
    <name evidence="4" type="ORF">SAMN05421659_10661</name>
</gene>
<name>A0A1I0PW78_9FIRM</name>
<evidence type="ECO:0000256" key="1">
    <source>
        <dbReference type="ARBA" id="ARBA00022630"/>
    </source>
</evidence>
<dbReference type="AlphaFoldDB" id="A0A1I0PW78"/>
<feature type="domain" description="NADH:flavin oxidoreductase/NADH oxidase N-terminal" evidence="3">
    <location>
        <begin position="2"/>
        <end position="97"/>
    </location>
</feature>
<evidence type="ECO:0000259" key="3">
    <source>
        <dbReference type="Pfam" id="PF00724"/>
    </source>
</evidence>
<dbReference type="InterPro" id="IPR013785">
    <property type="entry name" value="Aldolase_TIM"/>
</dbReference>
<dbReference type="GO" id="GO:0010181">
    <property type="term" value="F:FMN binding"/>
    <property type="evidence" value="ECO:0007669"/>
    <property type="project" value="InterPro"/>
</dbReference>
<evidence type="ECO:0000313" key="5">
    <source>
        <dbReference type="Proteomes" id="UP000199701"/>
    </source>
</evidence>
<dbReference type="Gene3D" id="3.20.20.70">
    <property type="entry name" value="Aldolase class I"/>
    <property type="match status" value="1"/>
</dbReference>
<accession>A0A1I0PW78</accession>